<dbReference type="InterPro" id="IPR001881">
    <property type="entry name" value="EGF-like_Ca-bd_dom"/>
</dbReference>
<evidence type="ECO:0000313" key="7">
    <source>
        <dbReference type="EnsemblMetazoa" id="CJA03146b.1"/>
    </source>
</evidence>
<dbReference type="PANTHER" id="PTHR24039:SF58">
    <property type="entry name" value="EGF-LIKE DOMAIN-CONTAINING PROTEIN"/>
    <property type="match status" value="1"/>
</dbReference>
<dbReference type="PANTHER" id="PTHR24039">
    <property type="entry name" value="FIBRILLIN-RELATED"/>
    <property type="match status" value="1"/>
</dbReference>
<dbReference type="PROSITE" id="PS01187">
    <property type="entry name" value="EGF_CA"/>
    <property type="match status" value="1"/>
</dbReference>
<keyword evidence="1 5" id="KW-0245">EGF-like domain</keyword>
<dbReference type="InterPro" id="IPR018097">
    <property type="entry name" value="EGF_Ca-bd_CS"/>
</dbReference>
<evidence type="ECO:0000259" key="6">
    <source>
        <dbReference type="PROSITE" id="PS50026"/>
    </source>
</evidence>
<dbReference type="SMART" id="SM00179">
    <property type="entry name" value="EGF_CA"/>
    <property type="match status" value="1"/>
</dbReference>
<dbReference type="Gene3D" id="2.10.25.10">
    <property type="entry name" value="Laminin"/>
    <property type="match status" value="2"/>
</dbReference>
<organism evidence="7 8">
    <name type="scientific">Caenorhabditis japonica</name>
    <dbReference type="NCBI Taxonomy" id="281687"/>
    <lineage>
        <taxon>Eukaryota</taxon>
        <taxon>Metazoa</taxon>
        <taxon>Ecdysozoa</taxon>
        <taxon>Nematoda</taxon>
        <taxon>Chromadorea</taxon>
        <taxon>Rhabditida</taxon>
        <taxon>Rhabditina</taxon>
        <taxon>Rhabditomorpha</taxon>
        <taxon>Rhabditoidea</taxon>
        <taxon>Rhabditidae</taxon>
        <taxon>Peloderinae</taxon>
        <taxon>Caenorhabditis</taxon>
    </lineage>
</organism>
<dbReference type="PROSITE" id="PS00010">
    <property type="entry name" value="ASX_HYDROXYL"/>
    <property type="match status" value="1"/>
</dbReference>
<dbReference type="PROSITE" id="PS01186">
    <property type="entry name" value="EGF_2"/>
    <property type="match status" value="1"/>
</dbReference>
<evidence type="ECO:0000256" key="1">
    <source>
        <dbReference type="ARBA" id="ARBA00022536"/>
    </source>
</evidence>
<dbReference type="SUPFAM" id="SSF57196">
    <property type="entry name" value="EGF/Laminin"/>
    <property type="match status" value="1"/>
</dbReference>
<name>A0A8R1DI85_CAEJA</name>
<dbReference type="PROSITE" id="PS50026">
    <property type="entry name" value="EGF_3"/>
    <property type="match status" value="1"/>
</dbReference>
<keyword evidence="4" id="KW-1015">Disulfide bond</keyword>
<comment type="caution">
    <text evidence="5">Lacks conserved residue(s) required for the propagation of feature annotation.</text>
</comment>
<protein>
    <submittedName>
        <fullName evidence="7">EGF-like domain-containing protein</fullName>
    </submittedName>
</protein>
<dbReference type="InterPro" id="IPR000742">
    <property type="entry name" value="EGF"/>
</dbReference>
<keyword evidence="3" id="KW-0677">Repeat</keyword>
<evidence type="ECO:0000256" key="3">
    <source>
        <dbReference type="ARBA" id="ARBA00022737"/>
    </source>
</evidence>
<dbReference type="GO" id="GO:0005509">
    <property type="term" value="F:calcium ion binding"/>
    <property type="evidence" value="ECO:0007669"/>
    <property type="project" value="InterPro"/>
</dbReference>
<dbReference type="CDD" id="cd00054">
    <property type="entry name" value="EGF_CA"/>
    <property type="match status" value="1"/>
</dbReference>
<proteinExistence type="predicted"/>
<dbReference type="InterPro" id="IPR000152">
    <property type="entry name" value="EGF-type_Asp/Asn_hydroxyl_site"/>
</dbReference>
<dbReference type="EnsemblMetazoa" id="CJA03146b.1">
    <property type="protein sequence ID" value="CJA03146b.1"/>
    <property type="gene ID" value="WBGene00122350"/>
</dbReference>
<keyword evidence="2" id="KW-0732">Signal</keyword>
<dbReference type="SMART" id="SM00181">
    <property type="entry name" value="EGF"/>
    <property type="match status" value="2"/>
</dbReference>
<accession>A0A8R1DI85</accession>
<sequence>MSSNGTFFVAQDSEQKFEIGYRNQSLFIIVPLMISKSQKKRLKRISINFDSIGHIGPILDLTVTFQYSHIHVYDQCDEIYSGFEANLDWSFFHPKIDVHRNWKGPELNDFSIGSGWPIGLKCRAVSIKKKYAESYSEEIEKEFQENPTQDLINIFYETVVIPPDNFDGCKIDNILLAVGETQTKDCNQCTCESRFATCEPPPCPEEDWVYNEKFNCCPKCRDFARFCAVNPCHKDAECTDLKRGPKCSCNTVVTLIFEPINYRLSLFQGFQGNGSYCEDIDECSFSKDAREQLGGCLAGSVCRNVPGSYKCDCLPGFQMIGEHTCLPLIRV</sequence>
<reference evidence="8" key="1">
    <citation type="submission" date="2010-08" db="EMBL/GenBank/DDBJ databases">
        <authorList>
            <consortium name="Caenorhabditis japonica Sequencing Consortium"/>
            <person name="Wilson R.K."/>
        </authorList>
    </citation>
    <scope>NUCLEOTIDE SEQUENCE [LARGE SCALE GENOMIC DNA]</scope>
    <source>
        <strain evidence="8">DF5081</strain>
    </source>
</reference>
<feature type="domain" description="EGF-like" evidence="6">
    <location>
        <begin position="279"/>
        <end position="326"/>
    </location>
</feature>
<reference evidence="7" key="2">
    <citation type="submission" date="2022-06" db="UniProtKB">
        <authorList>
            <consortium name="EnsemblMetazoa"/>
        </authorList>
    </citation>
    <scope>IDENTIFICATION</scope>
    <source>
        <strain evidence="7">DF5081</strain>
    </source>
</reference>
<evidence type="ECO:0000313" key="8">
    <source>
        <dbReference type="Proteomes" id="UP000005237"/>
    </source>
</evidence>
<keyword evidence="8" id="KW-1185">Reference proteome</keyword>
<evidence type="ECO:0000256" key="4">
    <source>
        <dbReference type="ARBA" id="ARBA00023157"/>
    </source>
</evidence>
<evidence type="ECO:0000256" key="2">
    <source>
        <dbReference type="ARBA" id="ARBA00022729"/>
    </source>
</evidence>
<dbReference type="Pfam" id="PF00008">
    <property type="entry name" value="EGF"/>
    <property type="match status" value="1"/>
</dbReference>
<dbReference type="SUPFAM" id="SSF57603">
    <property type="entry name" value="FnI-like domain"/>
    <property type="match status" value="1"/>
</dbReference>
<dbReference type="Proteomes" id="UP000005237">
    <property type="component" value="Unassembled WGS sequence"/>
</dbReference>
<dbReference type="AlphaFoldDB" id="A0A8R1DI85"/>
<evidence type="ECO:0000256" key="5">
    <source>
        <dbReference type="PROSITE-ProRule" id="PRU00076"/>
    </source>
</evidence>